<feature type="signal peptide" evidence="1">
    <location>
        <begin position="1"/>
        <end position="25"/>
    </location>
</feature>
<protein>
    <submittedName>
        <fullName evidence="2">Uncharacterized protein</fullName>
    </submittedName>
</protein>
<accession>A0A6S4UFQ4</accession>
<gene>
    <name evidence="2" type="ORF">WP2W18E11_02260</name>
</gene>
<organism evidence="2 3">
    <name type="scientific">Acinetobacter pittii</name>
    <name type="common">Acinetobacter genomosp. 3</name>
    <dbReference type="NCBI Taxonomy" id="48296"/>
    <lineage>
        <taxon>Bacteria</taxon>
        <taxon>Pseudomonadati</taxon>
        <taxon>Pseudomonadota</taxon>
        <taxon>Gammaproteobacteria</taxon>
        <taxon>Moraxellales</taxon>
        <taxon>Moraxellaceae</taxon>
        <taxon>Acinetobacter</taxon>
        <taxon>Acinetobacter calcoaceticus/baumannii complex</taxon>
    </lineage>
</organism>
<evidence type="ECO:0000313" key="3">
    <source>
        <dbReference type="Proteomes" id="UP000515758"/>
    </source>
</evidence>
<proteinExistence type="predicted"/>
<evidence type="ECO:0000313" key="2">
    <source>
        <dbReference type="EMBL" id="BBQ47228.1"/>
    </source>
</evidence>
<dbReference type="RefSeq" id="WP_182917742.1">
    <property type="nucleotide sequence ID" value="NZ_AP021936.1"/>
</dbReference>
<dbReference type="EMBL" id="AP021936">
    <property type="protein sequence ID" value="BBQ47228.1"/>
    <property type="molecule type" value="Genomic_DNA"/>
</dbReference>
<dbReference type="AlphaFoldDB" id="A0A6S4UFQ4"/>
<reference evidence="2 3" key="1">
    <citation type="submission" date="2019-12" db="EMBL/GenBank/DDBJ databases">
        <title>complete genome sequences of Acinetobacter pittii str. WP2-W18-ESBL-11 isolated from wastewater treatment plant effluent.</title>
        <authorList>
            <person name="Sekizuka T."/>
            <person name="Itokawa K."/>
            <person name="Yatsu K."/>
            <person name="Inamine Y."/>
            <person name="Kuroda M."/>
        </authorList>
    </citation>
    <scope>NUCLEOTIDE SEQUENCE [LARGE SCALE GENOMIC DNA]</scope>
    <source>
        <strain evidence="2 3">WP2-W18-ESBL-11</strain>
    </source>
</reference>
<sequence length="108" mass="12149">MKTFKMVRPLTCGLFSLLMCSVATAKTEKITLKQNIGFGEEAVIFNTTKGEVILNMYALPERVAKQIKPFKKGQCLEVQSKHGFFQDTGDGQYIQSIRPCKRTQSKAK</sequence>
<feature type="chain" id="PRO_5028385847" evidence="1">
    <location>
        <begin position="26"/>
        <end position="108"/>
    </location>
</feature>
<keyword evidence="1" id="KW-0732">Signal</keyword>
<dbReference type="Proteomes" id="UP000515758">
    <property type="component" value="Chromosome"/>
</dbReference>
<evidence type="ECO:0000256" key="1">
    <source>
        <dbReference type="SAM" id="SignalP"/>
    </source>
</evidence>
<name>A0A6S4UFQ4_ACIPI</name>